<comment type="caution">
    <text evidence="16">The sequence shown here is derived from an EMBL/GenBank/DDBJ whole genome shotgun (WGS) entry which is preliminary data.</text>
</comment>
<dbReference type="EMBL" id="VFOP01000001">
    <property type="protein sequence ID" value="TQL50441.1"/>
    <property type="molecule type" value="Genomic_DNA"/>
</dbReference>
<dbReference type="InterPro" id="IPR032677">
    <property type="entry name" value="GTP_cyclohydro_II"/>
</dbReference>
<evidence type="ECO:0000256" key="1">
    <source>
        <dbReference type="ARBA" id="ARBA00000141"/>
    </source>
</evidence>
<dbReference type="SUPFAM" id="SSF142695">
    <property type="entry name" value="RibA-like"/>
    <property type="match status" value="1"/>
</dbReference>
<dbReference type="Gene3D" id="3.90.870.10">
    <property type="entry name" value="DHBP synthase"/>
    <property type="match status" value="1"/>
</dbReference>
<dbReference type="NCBIfam" id="NF001591">
    <property type="entry name" value="PRK00393.1"/>
    <property type="match status" value="1"/>
</dbReference>
<evidence type="ECO:0000256" key="8">
    <source>
        <dbReference type="ARBA" id="ARBA00022741"/>
    </source>
</evidence>
<sequence>MNAFQPVPTEQDSVDAAVGAALESLRQGRPVLVLDDADRENEGDVILAAETLSTEWLGWTVRHSSGYVCAPMPAEWADRLELPLMVTQNADPLRTAYTITVDAADGVTTGISATDRARTIRLLGDPTTGPQDLIRPGHVVPLRARAGGVLERPGHTEAAVDLCTAAGLTPVGAIAELVDDAGEPLRGPAVHALAEAHDLPVITIAELIAWRRRHQRVRRAATTQLPTAHGLFTVHGYRDTTTGAEHVALVSPRGAGEVAPLVRVHSECLTGDTFGSRRCDCGPQLDDALRRVADEGGVVVYLRGHEGRGIGLVDKLRAYAVQDTGVDTVDAQTALGLPVDAREYGAAAAILTDLGIGTLRLITHNPDKVAALQAAGLTVADVLASHTPPVPEAAGYLHAKRTRLGHVSIPGAVDTRSDHDHDDHEHAVPVAALTRRTG</sequence>
<evidence type="ECO:0000256" key="10">
    <source>
        <dbReference type="ARBA" id="ARBA00022833"/>
    </source>
</evidence>
<dbReference type="Pfam" id="PF00926">
    <property type="entry name" value="DHBP_synthase"/>
    <property type="match status" value="1"/>
</dbReference>
<keyword evidence="7 14" id="KW-0479">Metal-binding</keyword>
<dbReference type="CDD" id="cd00641">
    <property type="entry name" value="GTP_cyclohydro2"/>
    <property type="match status" value="1"/>
</dbReference>
<feature type="binding site" evidence="14">
    <location>
        <begin position="306"/>
        <end position="308"/>
    </location>
    <ligand>
        <name>GTP</name>
        <dbReference type="ChEBI" id="CHEBI:37565"/>
    </ligand>
</feature>
<comment type="catalytic activity">
    <reaction evidence="1">
        <text>D-ribulose 5-phosphate = (2S)-2-hydroxy-3-oxobutyl phosphate + formate + H(+)</text>
        <dbReference type="Rhea" id="RHEA:18457"/>
        <dbReference type="ChEBI" id="CHEBI:15378"/>
        <dbReference type="ChEBI" id="CHEBI:15740"/>
        <dbReference type="ChEBI" id="CHEBI:58121"/>
        <dbReference type="ChEBI" id="CHEBI:58830"/>
        <dbReference type="EC" id="4.1.99.12"/>
    </reaction>
</comment>
<dbReference type="NCBIfam" id="TIGR00506">
    <property type="entry name" value="ribB"/>
    <property type="match status" value="1"/>
</dbReference>
<evidence type="ECO:0000256" key="2">
    <source>
        <dbReference type="ARBA" id="ARBA00002284"/>
    </source>
</evidence>
<feature type="binding site" evidence="14">
    <location>
        <position position="363"/>
    </location>
    <ligand>
        <name>GTP</name>
        <dbReference type="ChEBI" id="CHEBI:37565"/>
    </ligand>
</feature>
<evidence type="ECO:0000256" key="3">
    <source>
        <dbReference type="ARBA" id="ARBA00004853"/>
    </source>
</evidence>
<evidence type="ECO:0000256" key="13">
    <source>
        <dbReference type="ARBA" id="ARBA00049295"/>
    </source>
</evidence>
<evidence type="ECO:0000256" key="5">
    <source>
        <dbReference type="ARBA" id="ARBA00005520"/>
    </source>
</evidence>
<keyword evidence="10 14" id="KW-0862">Zinc</keyword>
<feature type="binding site" evidence="14">
    <location>
        <position position="284"/>
    </location>
    <ligand>
        <name>GTP</name>
        <dbReference type="ChEBI" id="CHEBI:37565"/>
    </ligand>
</feature>
<evidence type="ECO:0000256" key="12">
    <source>
        <dbReference type="ARBA" id="ARBA00043932"/>
    </source>
</evidence>
<dbReference type="UniPathway" id="UPA00275">
    <property type="reaction ID" value="UER00399"/>
</dbReference>
<dbReference type="InterPro" id="IPR000926">
    <property type="entry name" value="RibA"/>
</dbReference>
<evidence type="ECO:0000256" key="11">
    <source>
        <dbReference type="ARBA" id="ARBA00023134"/>
    </source>
</evidence>
<protein>
    <recommendedName>
        <fullName evidence="14">GTP cyclohydrolase-2</fullName>
        <ecNumber evidence="14">3.5.4.25</ecNumber>
    </recommendedName>
    <alternativeName>
        <fullName evidence="14">GTP cyclohydrolase II</fullName>
    </alternativeName>
</protein>
<name>A0A542YQV1_9MICO</name>
<feature type="binding site" evidence="14">
    <location>
        <position position="268"/>
    </location>
    <ligand>
        <name>Zn(2+)</name>
        <dbReference type="ChEBI" id="CHEBI:29105"/>
        <note>catalytic</note>
    </ligand>
</feature>
<keyword evidence="11 14" id="KW-0342">GTP-binding</keyword>
<evidence type="ECO:0000313" key="16">
    <source>
        <dbReference type="EMBL" id="TQL50441.1"/>
    </source>
</evidence>
<dbReference type="GO" id="GO:0008686">
    <property type="term" value="F:3,4-dihydroxy-2-butanone-4-phosphate synthase activity"/>
    <property type="evidence" value="ECO:0007669"/>
    <property type="project" value="UniProtKB-EC"/>
</dbReference>
<feature type="binding site" evidence="14">
    <location>
        <position position="279"/>
    </location>
    <ligand>
        <name>Zn(2+)</name>
        <dbReference type="ChEBI" id="CHEBI:29105"/>
        <note>catalytic</note>
    </ligand>
</feature>
<dbReference type="InterPro" id="IPR036144">
    <property type="entry name" value="RibA-like_sf"/>
</dbReference>
<dbReference type="FunFam" id="3.40.50.10990:FF:000001">
    <property type="entry name" value="Riboflavin biosynthesis protein RibBA"/>
    <property type="match status" value="1"/>
</dbReference>
<dbReference type="EC" id="3.5.4.25" evidence="14"/>
<dbReference type="RefSeq" id="WP_228393118.1">
    <property type="nucleotide sequence ID" value="NZ_BAAAIK010000002.1"/>
</dbReference>
<dbReference type="GO" id="GO:0003935">
    <property type="term" value="F:GTP cyclohydrolase II activity"/>
    <property type="evidence" value="ECO:0007669"/>
    <property type="project" value="UniProtKB-UniRule"/>
</dbReference>
<keyword evidence="9 14" id="KW-0378">Hydrolase</keyword>
<dbReference type="Pfam" id="PF00925">
    <property type="entry name" value="GTP_cyclohydro2"/>
    <property type="match status" value="1"/>
</dbReference>
<feature type="binding site" evidence="14">
    <location>
        <position position="328"/>
    </location>
    <ligand>
        <name>GTP</name>
        <dbReference type="ChEBI" id="CHEBI:37565"/>
    </ligand>
</feature>
<feature type="active site" description="Nucleophile" evidence="14">
    <location>
        <position position="342"/>
    </location>
</feature>
<dbReference type="GO" id="GO:0005525">
    <property type="term" value="F:GTP binding"/>
    <property type="evidence" value="ECO:0007669"/>
    <property type="project" value="UniProtKB-KW"/>
</dbReference>
<dbReference type="AlphaFoldDB" id="A0A542YQV1"/>
<evidence type="ECO:0000313" key="17">
    <source>
        <dbReference type="Proteomes" id="UP000319516"/>
    </source>
</evidence>
<proteinExistence type="inferred from homology"/>
<gene>
    <name evidence="14" type="primary">ribA</name>
    <name evidence="16" type="ORF">FB467_1550</name>
</gene>
<keyword evidence="8 14" id="KW-0547">Nucleotide-binding</keyword>
<accession>A0A542YQV1</accession>
<dbReference type="Gene3D" id="3.40.50.10990">
    <property type="entry name" value="GTP cyclohydrolase II"/>
    <property type="match status" value="1"/>
</dbReference>
<dbReference type="InterPro" id="IPR000422">
    <property type="entry name" value="DHBP_synthase_RibB"/>
</dbReference>
<feature type="binding site" evidence="14">
    <location>
        <position position="281"/>
    </location>
    <ligand>
        <name>Zn(2+)</name>
        <dbReference type="ChEBI" id="CHEBI:29105"/>
        <note>catalytic</note>
    </ligand>
</feature>
<feature type="binding site" evidence="14">
    <location>
        <position position="368"/>
    </location>
    <ligand>
        <name>GTP</name>
        <dbReference type="ChEBI" id="CHEBI:37565"/>
    </ligand>
</feature>
<organism evidence="16 17">
    <name type="scientific">Ornithinicoccus hortensis</name>
    <dbReference type="NCBI Taxonomy" id="82346"/>
    <lineage>
        <taxon>Bacteria</taxon>
        <taxon>Bacillati</taxon>
        <taxon>Actinomycetota</taxon>
        <taxon>Actinomycetes</taxon>
        <taxon>Micrococcales</taxon>
        <taxon>Intrasporangiaceae</taxon>
        <taxon>Ornithinicoccus</taxon>
    </lineage>
</organism>
<comment type="cofactor">
    <cofactor evidence="14">
        <name>Zn(2+)</name>
        <dbReference type="ChEBI" id="CHEBI:29105"/>
    </cofactor>
    <text evidence="14">Binds 1 zinc ion per subunit.</text>
</comment>
<evidence type="ECO:0000259" key="15">
    <source>
        <dbReference type="Pfam" id="PF00925"/>
    </source>
</evidence>
<comment type="catalytic activity">
    <reaction evidence="13 14">
        <text>GTP + 4 H2O = 2,5-diamino-6-hydroxy-4-(5-phosphoribosylamino)-pyrimidine + formate + 2 phosphate + 3 H(+)</text>
        <dbReference type="Rhea" id="RHEA:23704"/>
        <dbReference type="ChEBI" id="CHEBI:15377"/>
        <dbReference type="ChEBI" id="CHEBI:15378"/>
        <dbReference type="ChEBI" id="CHEBI:15740"/>
        <dbReference type="ChEBI" id="CHEBI:37565"/>
        <dbReference type="ChEBI" id="CHEBI:43474"/>
        <dbReference type="ChEBI" id="CHEBI:58614"/>
        <dbReference type="EC" id="3.5.4.25"/>
    </reaction>
</comment>
<comment type="pathway">
    <text evidence="3 14">Cofactor biosynthesis; riboflavin biosynthesis; 5-amino-6-(D-ribitylamino)uracil from GTP: step 1/4.</text>
</comment>
<dbReference type="PANTHER" id="PTHR21327">
    <property type="entry name" value="GTP CYCLOHYDROLASE II-RELATED"/>
    <property type="match status" value="1"/>
</dbReference>
<comment type="function">
    <text evidence="12 14">Catalyzes the conversion of GTP to 2,5-diamino-6-ribosylamino-4(3H)-pyrimidinone 5'-phosphate (DARP), formate and pyrophosphate.</text>
</comment>
<feature type="binding site" evidence="14">
    <location>
        <begin position="263"/>
        <end position="267"/>
    </location>
    <ligand>
        <name>GTP</name>
        <dbReference type="ChEBI" id="CHEBI:37565"/>
    </ligand>
</feature>
<dbReference type="GO" id="GO:0008270">
    <property type="term" value="F:zinc ion binding"/>
    <property type="evidence" value="ECO:0007669"/>
    <property type="project" value="UniProtKB-UniRule"/>
</dbReference>
<comment type="pathway">
    <text evidence="4">Cofactor biosynthesis; riboflavin biosynthesis; 2-hydroxy-3-oxobutyl phosphate from D-ribulose 5-phosphate: step 1/1.</text>
</comment>
<dbReference type="PIRSF" id="PIRSF001259">
    <property type="entry name" value="RibA"/>
    <property type="match status" value="1"/>
</dbReference>
<dbReference type="PANTHER" id="PTHR21327:SF18">
    <property type="entry name" value="3,4-DIHYDROXY-2-BUTANONE 4-PHOSPHATE SYNTHASE"/>
    <property type="match status" value="1"/>
</dbReference>
<evidence type="ECO:0000256" key="4">
    <source>
        <dbReference type="ARBA" id="ARBA00004904"/>
    </source>
</evidence>
<evidence type="ECO:0000256" key="6">
    <source>
        <dbReference type="ARBA" id="ARBA00022619"/>
    </source>
</evidence>
<dbReference type="NCBIfam" id="TIGR00505">
    <property type="entry name" value="ribA"/>
    <property type="match status" value="1"/>
</dbReference>
<evidence type="ECO:0000256" key="9">
    <source>
        <dbReference type="ARBA" id="ARBA00022801"/>
    </source>
</evidence>
<comment type="similarity">
    <text evidence="5">In the N-terminal section; belongs to the DHBP synthase family.</text>
</comment>
<comment type="function">
    <text evidence="2">Catalyzes the conversion of D-ribulose 5-phosphate to formate and 3,4-dihydroxy-2-butanone 4-phosphate.</text>
</comment>
<comment type="similarity">
    <text evidence="14">Belongs to the GTP cyclohydrolase II family.</text>
</comment>
<dbReference type="InterPro" id="IPR017945">
    <property type="entry name" value="DHBP_synth_RibB-like_a/b_dom"/>
</dbReference>
<dbReference type="GO" id="GO:0005829">
    <property type="term" value="C:cytosol"/>
    <property type="evidence" value="ECO:0007669"/>
    <property type="project" value="TreeGrafter"/>
</dbReference>
<keyword evidence="17" id="KW-1185">Reference proteome</keyword>
<evidence type="ECO:0000256" key="14">
    <source>
        <dbReference type="HAMAP-Rule" id="MF_00179"/>
    </source>
</evidence>
<feature type="domain" description="GTP cyclohydrolase II" evidence="15">
    <location>
        <begin position="219"/>
        <end position="381"/>
    </location>
</feature>
<keyword evidence="6 14" id="KW-0686">Riboflavin biosynthesis</keyword>
<dbReference type="HAMAP" id="MF_00179">
    <property type="entry name" value="RibA"/>
    <property type="match status" value="1"/>
</dbReference>
<dbReference type="Proteomes" id="UP000319516">
    <property type="component" value="Unassembled WGS sequence"/>
</dbReference>
<dbReference type="GO" id="GO:0009231">
    <property type="term" value="P:riboflavin biosynthetic process"/>
    <property type="evidence" value="ECO:0007669"/>
    <property type="project" value="UniProtKB-UniRule"/>
</dbReference>
<evidence type="ECO:0000256" key="7">
    <source>
        <dbReference type="ARBA" id="ARBA00022723"/>
    </source>
</evidence>
<reference evidence="16 17" key="1">
    <citation type="submission" date="2019-06" db="EMBL/GenBank/DDBJ databases">
        <title>Sequencing the genomes of 1000 actinobacteria strains.</title>
        <authorList>
            <person name="Klenk H.-P."/>
        </authorList>
    </citation>
    <scope>NUCLEOTIDE SEQUENCE [LARGE SCALE GENOMIC DNA]</scope>
    <source>
        <strain evidence="16 17">DSM 12335</strain>
    </source>
</reference>
<feature type="active site" description="Proton acceptor" evidence="14">
    <location>
        <position position="340"/>
    </location>
</feature>
<dbReference type="SUPFAM" id="SSF55821">
    <property type="entry name" value="YrdC/RibB"/>
    <property type="match status" value="1"/>
</dbReference>